<feature type="non-terminal residue" evidence="1">
    <location>
        <position position="124"/>
    </location>
</feature>
<accession>A0A060C7X7</accession>
<dbReference type="EMBL" id="KF121833">
    <property type="protein sequence ID" value="AIA89125.1"/>
    <property type="molecule type" value="Genomic_DNA"/>
</dbReference>
<name>A0A060C7X7_9CHLR</name>
<evidence type="ECO:0000313" key="1">
    <source>
        <dbReference type="EMBL" id="AIA89125.1"/>
    </source>
</evidence>
<dbReference type="AlphaFoldDB" id="A0A060C7X7"/>
<protein>
    <submittedName>
        <fullName evidence="1">CAZy families GH39 protein</fullName>
    </submittedName>
</protein>
<proteinExistence type="predicted"/>
<organism evidence="1">
    <name type="scientific">uncultured Roseiflexus sp</name>
    <dbReference type="NCBI Taxonomy" id="290602"/>
    <lineage>
        <taxon>Bacteria</taxon>
        <taxon>Bacillati</taxon>
        <taxon>Chloroflexota</taxon>
        <taxon>Chloroflexia</taxon>
        <taxon>Chloroflexales</taxon>
        <taxon>Roseiflexineae</taxon>
        <taxon>Roseiflexaceae</taxon>
        <taxon>Roseiflexus</taxon>
        <taxon>environmental samples</taxon>
    </lineage>
</organism>
<sequence length="124" mass="13268">MAMVGAMNIWFLRWGGYQEANPADPTAGFALVSRDWQPYPVFTAVQRYTAQGAIAGIGAHSWEHPAVQQTATGWQIRFEGSSFTLSQPAAGVMMSIDDGPAQATTRVRGLADGIHTVTISGVQT</sequence>
<reference evidence="1" key="1">
    <citation type="journal article" date="2013" name="Environ. Microbiol.">
        <title>Seasonally variable intestinal metagenomes of the red palm weevil (Rhynchophorus ferrugineus).</title>
        <authorList>
            <person name="Jia S."/>
            <person name="Zhang X."/>
            <person name="Zhang G."/>
            <person name="Yin A."/>
            <person name="Zhang S."/>
            <person name="Li F."/>
            <person name="Wang L."/>
            <person name="Zhao D."/>
            <person name="Yun Q."/>
            <person name="Tala"/>
            <person name="Wang J."/>
            <person name="Sun G."/>
            <person name="Baabdullah M."/>
            <person name="Yu X."/>
            <person name="Hu S."/>
            <person name="Al-Mssallem I.S."/>
            <person name="Yu J."/>
        </authorList>
    </citation>
    <scope>NUCLEOTIDE SEQUENCE</scope>
</reference>